<reference evidence="1 2" key="1">
    <citation type="journal article" date="2023" name="Mol. Biol. Evol.">
        <title>Genomics of Secondarily Temperate Adaptation in the Only Non-Antarctic Icefish.</title>
        <authorList>
            <person name="Rivera-Colon A.G."/>
            <person name="Rayamajhi N."/>
            <person name="Minhas B.F."/>
            <person name="Madrigal G."/>
            <person name="Bilyk K.T."/>
            <person name="Yoon V."/>
            <person name="Hune M."/>
            <person name="Gregory S."/>
            <person name="Cheng C.H.C."/>
            <person name="Catchen J.M."/>
        </authorList>
    </citation>
    <scope>NUCLEOTIDE SEQUENCE [LARGE SCALE GENOMIC DNA]</scope>
    <source>
        <strain evidence="1">JC2023a</strain>
    </source>
</reference>
<dbReference type="AlphaFoldDB" id="A0AAN8B7C8"/>
<keyword evidence="2" id="KW-1185">Reference proteome</keyword>
<dbReference type="Proteomes" id="UP001335648">
    <property type="component" value="Unassembled WGS sequence"/>
</dbReference>
<comment type="caution">
    <text evidence="1">The sequence shown here is derived from an EMBL/GenBank/DDBJ whole genome shotgun (WGS) entry which is preliminary data.</text>
</comment>
<name>A0AAN8B7C8_9TELE</name>
<accession>A0AAN8B7C8</accession>
<dbReference type="EMBL" id="JAULUE010002064">
    <property type="protein sequence ID" value="KAK5879850.1"/>
    <property type="molecule type" value="Genomic_DNA"/>
</dbReference>
<proteinExistence type="predicted"/>
<organism evidence="1 2">
    <name type="scientific">Champsocephalus esox</name>
    <name type="common">pike icefish</name>
    <dbReference type="NCBI Taxonomy" id="159716"/>
    <lineage>
        <taxon>Eukaryota</taxon>
        <taxon>Metazoa</taxon>
        <taxon>Chordata</taxon>
        <taxon>Craniata</taxon>
        <taxon>Vertebrata</taxon>
        <taxon>Euteleostomi</taxon>
        <taxon>Actinopterygii</taxon>
        <taxon>Neopterygii</taxon>
        <taxon>Teleostei</taxon>
        <taxon>Neoteleostei</taxon>
        <taxon>Acanthomorphata</taxon>
        <taxon>Eupercaria</taxon>
        <taxon>Perciformes</taxon>
        <taxon>Notothenioidei</taxon>
        <taxon>Channichthyidae</taxon>
        <taxon>Champsocephalus</taxon>
    </lineage>
</organism>
<evidence type="ECO:0000313" key="2">
    <source>
        <dbReference type="Proteomes" id="UP001335648"/>
    </source>
</evidence>
<gene>
    <name evidence="1" type="ORF">CesoFtcFv8_022929</name>
</gene>
<protein>
    <submittedName>
        <fullName evidence="1">Uncharacterized protein</fullName>
    </submittedName>
</protein>
<evidence type="ECO:0000313" key="1">
    <source>
        <dbReference type="EMBL" id="KAK5879850.1"/>
    </source>
</evidence>
<sequence>MQAVDKVAQSQTMEARQQLMVQLHQWQGNYNAGLELIPIFRSPQMTFYPKDRIFHQPAEHSSTGISKYDRPHIPLTSSLLPQPLPCPISRQRL</sequence>